<protein>
    <recommendedName>
        <fullName evidence="7">Cyclohexane-1-carbonyl-CoA dehydrogenase</fullName>
        <ecNumber evidence="6">1.3.8.11</ecNumber>
    </recommendedName>
</protein>
<comment type="similarity">
    <text evidence="2 8">Belongs to the acyl-CoA dehydrogenase family.</text>
</comment>
<dbReference type="PIRSF" id="PIRSF016578">
    <property type="entry name" value="HsaA"/>
    <property type="match status" value="1"/>
</dbReference>
<dbReference type="Pfam" id="PF02770">
    <property type="entry name" value="Acyl-CoA_dh_M"/>
    <property type="match status" value="1"/>
</dbReference>
<evidence type="ECO:0000256" key="6">
    <source>
        <dbReference type="ARBA" id="ARBA00066361"/>
    </source>
</evidence>
<keyword evidence="3 8" id="KW-0285">Flavoprotein</keyword>
<dbReference type="InterPro" id="IPR046373">
    <property type="entry name" value="Acyl-CoA_Oxase/DH_mid-dom_sf"/>
</dbReference>
<evidence type="ECO:0000256" key="7">
    <source>
        <dbReference type="ARBA" id="ARBA00067292"/>
    </source>
</evidence>
<dbReference type="Gene3D" id="1.10.540.10">
    <property type="entry name" value="Acyl-CoA dehydrogenase/oxidase, N-terminal domain"/>
    <property type="match status" value="1"/>
</dbReference>
<evidence type="ECO:0000256" key="5">
    <source>
        <dbReference type="ARBA" id="ARBA00023002"/>
    </source>
</evidence>
<evidence type="ECO:0000256" key="4">
    <source>
        <dbReference type="ARBA" id="ARBA00022827"/>
    </source>
</evidence>
<evidence type="ECO:0000259" key="11">
    <source>
        <dbReference type="Pfam" id="PF02771"/>
    </source>
</evidence>
<name>A0A936F184_9BACT</name>
<dbReference type="Gene3D" id="1.20.140.10">
    <property type="entry name" value="Butyryl-CoA Dehydrogenase, subunit A, domain 3"/>
    <property type="match status" value="1"/>
</dbReference>
<evidence type="ECO:0000256" key="2">
    <source>
        <dbReference type="ARBA" id="ARBA00009347"/>
    </source>
</evidence>
<dbReference type="SUPFAM" id="SSF56645">
    <property type="entry name" value="Acyl-CoA dehydrogenase NM domain-like"/>
    <property type="match status" value="1"/>
</dbReference>
<dbReference type="Gene3D" id="2.40.110.10">
    <property type="entry name" value="Butyryl-CoA Dehydrogenase, subunit A, domain 2"/>
    <property type="match status" value="1"/>
</dbReference>
<dbReference type="SUPFAM" id="SSF47203">
    <property type="entry name" value="Acyl-CoA dehydrogenase C-terminal domain-like"/>
    <property type="match status" value="1"/>
</dbReference>
<keyword evidence="4 8" id="KW-0274">FAD</keyword>
<reference evidence="12 13" key="1">
    <citation type="submission" date="2020-10" db="EMBL/GenBank/DDBJ databases">
        <title>Connecting structure to function with the recovery of over 1000 high-quality activated sludge metagenome-assembled genomes encoding full-length rRNA genes using long-read sequencing.</title>
        <authorList>
            <person name="Singleton C.M."/>
            <person name="Petriglieri F."/>
            <person name="Kristensen J.M."/>
            <person name="Kirkegaard R.H."/>
            <person name="Michaelsen T.Y."/>
            <person name="Andersen M.H."/>
            <person name="Karst S.M."/>
            <person name="Dueholm M.S."/>
            <person name="Nielsen P.H."/>
            <person name="Albertsen M."/>
        </authorList>
    </citation>
    <scope>NUCLEOTIDE SEQUENCE [LARGE SCALE GENOMIC DNA]</scope>
    <source>
        <strain evidence="12">OdNE_18-Q3-R46-58_MAXAC.008</strain>
    </source>
</reference>
<feature type="domain" description="Acyl-CoA dehydrogenase/oxidase N-terminal" evidence="11">
    <location>
        <begin position="7"/>
        <end position="116"/>
    </location>
</feature>
<dbReference type="GO" id="GO:0050660">
    <property type="term" value="F:flavin adenine dinucleotide binding"/>
    <property type="evidence" value="ECO:0007669"/>
    <property type="project" value="InterPro"/>
</dbReference>
<organism evidence="12 13">
    <name type="scientific">Candidatus Geothrix odensensis</name>
    <dbReference type="NCBI Taxonomy" id="2954440"/>
    <lineage>
        <taxon>Bacteria</taxon>
        <taxon>Pseudomonadati</taxon>
        <taxon>Acidobacteriota</taxon>
        <taxon>Holophagae</taxon>
        <taxon>Holophagales</taxon>
        <taxon>Holophagaceae</taxon>
        <taxon>Geothrix</taxon>
    </lineage>
</organism>
<dbReference type="InterPro" id="IPR006089">
    <property type="entry name" value="Acyl-CoA_DH_CS"/>
</dbReference>
<dbReference type="InterPro" id="IPR006091">
    <property type="entry name" value="Acyl-CoA_Oxase/DH_mid-dom"/>
</dbReference>
<dbReference type="InterPro" id="IPR009100">
    <property type="entry name" value="AcylCoA_DH/oxidase_NM_dom_sf"/>
</dbReference>
<accession>A0A936F184</accession>
<comment type="caution">
    <text evidence="12">The sequence shown here is derived from an EMBL/GenBank/DDBJ whole genome shotgun (WGS) entry which is preliminary data.</text>
</comment>
<gene>
    <name evidence="12" type="ORF">IPN91_06355</name>
</gene>
<dbReference type="Proteomes" id="UP000709959">
    <property type="component" value="Unassembled WGS sequence"/>
</dbReference>
<evidence type="ECO:0000256" key="8">
    <source>
        <dbReference type="RuleBase" id="RU362125"/>
    </source>
</evidence>
<dbReference type="FunFam" id="1.20.140.10:FF:000011">
    <property type="entry name" value="Medium-chain specific acyl-CoA dehydrogenase, mitochondrial"/>
    <property type="match status" value="1"/>
</dbReference>
<dbReference type="PANTHER" id="PTHR43884:SF12">
    <property type="entry name" value="ISOVALERYL-COA DEHYDROGENASE, MITOCHONDRIAL-RELATED"/>
    <property type="match status" value="1"/>
</dbReference>
<feature type="domain" description="Acyl-CoA oxidase/dehydrogenase middle" evidence="10">
    <location>
        <begin position="122"/>
        <end position="216"/>
    </location>
</feature>
<dbReference type="InterPro" id="IPR013786">
    <property type="entry name" value="AcylCoA_DH/ox_N"/>
</dbReference>
<evidence type="ECO:0000313" key="13">
    <source>
        <dbReference type="Proteomes" id="UP000709959"/>
    </source>
</evidence>
<sequence length="381" mass="41221">MLGFTLSPEQLAEKERAHTFAEKIMRPVARKYDETGEWAVDVYKAAWDQGYLQALVPEDCGGPGASQVDEAIVCEELAWGCAGLYTSIMANGLAMTPVLVAGSPEQKKKWLGMLAEEPKFAAFSLSEPNAGSDAGGMSCRAEKKGDKYIINGTKCYCTNGGYADWYALFASTDPSKGARGTSCIIVPRDTPGLVVGKAMDKMGQRASNQVELYFNDAEVPVENILGKEGMGFIIAMKTLDQTRAAVAAGGVGVARAAFEIALDYAKTRIQFGQPIFANQAISFMLADMAKKIEASRLLTWQAAWMTDNGIKNSKQSAIAKTFATDTAMEVSTDAVQILGGNGYSRDYLVEKCMRDAKLLQIYEGTNQIQRLVIAKEIQQGN</sequence>
<evidence type="ECO:0000313" key="12">
    <source>
        <dbReference type="EMBL" id="MBK8572263.1"/>
    </source>
</evidence>
<dbReference type="InterPro" id="IPR037069">
    <property type="entry name" value="AcylCoA_DH/ox_N_sf"/>
</dbReference>
<evidence type="ECO:0000259" key="10">
    <source>
        <dbReference type="Pfam" id="PF02770"/>
    </source>
</evidence>
<dbReference type="GO" id="GO:0003995">
    <property type="term" value="F:acyl-CoA dehydrogenase activity"/>
    <property type="evidence" value="ECO:0007669"/>
    <property type="project" value="InterPro"/>
</dbReference>
<keyword evidence="5 8" id="KW-0560">Oxidoreductase</keyword>
<dbReference type="AlphaFoldDB" id="A0A936F184"/>
<comment type="cofactor">
    <cofactor evidence="1 8">
        <name>FAD</name>
        <dbReference type="ChEBI" id="CHEBI:57692"/>
    </cofactor>
</comment>
<dbReference type="EMBL" id="JADKCH010000004">
    <property type="protein sequence ID" value="MBK8572263.1"/>
    <property type="molecule type" value="Genomic_DNA"/>
</dbReference>
<evidence type="ECO:0000259" key="9">
    <source>
        <dbReference type="Pfam" id="PF00441"/>
    </source>
</evidence>
<evidence type="ECO:0000256" key="3">
    <source>
        <dbReference type="ARBA" id="ARBA00022630"/>
    </source>
</evidence>
<dbReference type="PROSITE" id="PS00073">
    <property type="entry name" value="ACYL_COA_DH_2"/>
    <property type="match status" value="1"/>
</dbReference>
<dbReference type="InterPro" id="IPR036250">
    <property type="entry name" value="AcylCo_DH-like_C"/>
</dbReference>
<dbReference type="EC" id="1.3.8.11" evidence="6"/>
<dbReference type="FunFam" id="2.40.110.10:FF:000009">
    <property type="entry name" value="Acyl-CoA dehydrogenase"/>
    <property type="match status" value="1"/>
</dbReference>
<dbReference type="Pfam" id="PF02771">
    <property type="entry name" value="Acyl-CoA_dh_N"/>
    <property type="match status" value="1"/>
</dbReference>
<proteinExistence type="inferred from homology"/>
<dbReference type="InterPro" id="IPR009075">
    <property type="entry name" value="AcylCo_DH/oxidase_C"/>
</dbReference>
<dbReference type="Pfam" id="PF00441">
    <property type="entry name" value="Acyl-CoA_dh_1"/>
    <property type="match status" value="1"/>
</dbReference>
<feature type="domain" description="Acyl-CoA dehydrogenase/oxidase C-terminal" evidence="9">
    <location>
        <begin position="229"/>
        <end position="377"/>
    </location>
</feature>
<evidence type="ECO:0000256" key="1">
    <source>
        <dbReference type="ARBA" id="ARBA00001974"/>
    </source>
</evidence>
<dbReference type="PANTHER" id="PTHR43884">
    <property type="entry name" value="ACYL-COA DEHYDROGENASE"/>
    <property type="match status" value="1"/>
</dbReference>